<gene>
    <name evidence="2" type="ORF">KSS95_04625</name>
</gene>
<dbReference type="Proteomes" id="UP001047646">
    <property type="component" value="Chromosome"/>
</dbReference>
<proteinExistence type="predicted"/>
<dbReference type="PANTHER" id="PTHR40278:SF1">
    <property type="entry name" value="DNA UTILIZATION PROTEIN HOFN"/>
    <property type="match status" value="1"/>
</dbReference>
<dbReference type="RefSeq" id="WP_217852055.1">
    <property type="nucleotide sequence ID" value="NZ_CP077073.1"/>
</dbReference>
<dbReference type="PANTHER" id="PTHR40278">
    <property type="entry name" value="DNA UTILIZATION PROTEIN HOFN"/>
    <property type="match status" value="1"/>
</dbReference>
<feature type="coiled-coil region" evidence="1">
    <location>
        <begin position="55"/>
        <end position="92"/>
    </location>
</feature>
<keyword evidence="1" id="KW-0175">Coiled coil</keyword>
<evidence type="ECO:0000313" key="3">
    <source>
        <dbReference type="Proteomes" id="UP001047646"/>
    </source>
</evidence>
<dbReference type="EMBL" id="CP077073">
    <property type="protein sequence ID" value="QXH36121.1"/>
    <property type="molecule type" value="Genomic_DNA"/>
</dbReference>
<sequence length="179" mass="19962">MRVRLNLMPWREQRRAKTLRRFQRALVLSLILALVGVLLLDQAARARLARQAEVVARHQAELARLEGGLLQLERLREARQAAQAQYAALTTLRARQALLPGLLLSLEQAMPEGAQLTEVDWQDNRLQLAGLAASAAVVARLMRDLQHSGVVQEVELVHLRYQQTGDEFLLAARLAPGAS</sequence>
<organism evidence="2 3">
    <name type="scientific">Pseudomonas muyukensis</name>
    <dbReference type="NCBI Taxonomy" id="2842357"/>
    <lineage>
        <taxon>Bacteria</taxon>
        <taxon>Pseudomonadati</taxon>
        <taxon>Pseudomonadota</taxon>
        <taxon>Gammaproteobacteria</taxon>
        <taxon>Pseudomonadales</taxon>
        <taxon>Pseudomonadaceae</taxon>
        <taxon>Pseudomonas</taxon>
    </lineage>
</organism>
<evidence type="ECO:0000313" key="2">
    <source>
        <dbReference type="EMBL" id="QXH36121.1"/>
    </source>
</evidence>
<evidence type="ECO:0000256" key="1">
    <source>
        <dbReference type="SAM" id="Coils"/>
    </source>
</evidence>
<keyword evidence="3" id="KW-1185">Reference proteome</keyword>
<accession>A0ABX8MER8</accession>
<name>A0ABX8MER8_9PSED</name>
<protein>
    <submittedName>
        <fullName evidence="2">PilN domain-containing protein</fullName>
    </submittedName>
</protein>
<reference evidence="2" key="1">
    <citation type="journal article" date="2021" name="Microorganisms">
        <title>The Ever-Expanding Pseudomonas Genus: Description of 43 New Species and Partition of the Pseudomonas putida Group.</title>
        <authorList>
            <person name="Girard L."/>
            <person name="Lood C."/>
            <person name="Hofte M."/>
            <person name="Vandamme P."/>
            <person name="Rokni-Zadeh H."/>
            <person name="van Noort V."/>
            <person name="Lavigne R."/>
            <person name="De Mot R."/>
        </authorList>
    </citation>
    <scope>NUCLEOTIDE SEQUENCE</scope>
    <source>
        <strain evidence="2">COW39</strain>
    </source>
</reference>
<dbReference type="InterPro" id="IPR052534">
    <property type="entry name" value="Extracell_DNA_Util/SecSys_Comp"/>
</dbReference>
<dbReference type="InterPro" id="IPR007813">
    <property type="entry name" value="PilN"/>
</dbReference>
<dbReference type="Pfam" id="PF05137">
    <property type="entry name" value="PilN"/>
    <property type="match status" value="1"/>
</dbReference>